<comment type="subunit">
    <text evidence="6">Component of the Arp2/3 complex.</text>
</comment>
<keyword evidence="8" id="KW-1185">Reference proteome</keyword>
<dbReference type="Gene3D" id="3.30.1460.20">
    <property type="match status" value="2"/>
</dbReference>
<evidence type="ECO:0000313" key="7">
    <source>
        <dbReference type="EMBL" id="VEL43137.1"/>
    </source>
</evidence>
<dbReference type="GO" id="GO:0005885">
    <property type="term" value="C:Arp2/3 protein complex"/>
    <property type="evidence" value="ECO:0007669"/>
    <property type="project" value="InterPro"/>
</dbReference>
<dbReference type="Pfam" id="PF04045">
    <property type="entry name" value="P34-Arc"/>
    <property type="match status" value="1"/>
</dbReference>
<protein>
    <recommendedName>
        <fullName evidence="6">Arp2/3 complex 34 kDa subunit</fullName>
    </recommendedName>
</protein>
<comment type="function">
    <text evidence="6">Functions as actin-binding component of the Arp2/3 complex which is involved in regulation of actin polymerization and together with an activating nucleation-promoting factor (NPF) mediates the formation of branched actin networks.</text>
</comment>
<dbReference type="GO" id="GO:0030041">
    <property type="term" value="P:actin filament polymerization"/>
    <property type="evidence" value="ECO:0007669"/>
    <property type="project" value="InterPro"/>
</dbReference>
<comment type="caution">
    <text evidence="7">The sequence shown here is derived from an EMBL/GenBank/DDBJ whole genome shotgun (WGS) entry which is preliminary data.</text>
</comment>
<sequence>MILLEVHNRAVEDILSHLFECYKNDDKFERIDHKIADYDGVIYRINTARESRKKLCISISIRFFKELLEHGVKDLLQRVYGNMLQETPESGYNVTLSVDFTDLPVSAGDCNALARKIALLKRNCFASVFEKFFMIQSQGVTDLKRAIINYRDDETLYIQAMPDRVTVIFSTIFKDADDIIIGKLFMQEFTEARRRLDRAPQVLYSGRVPPSELQGTSAATGDNIAYITFGN</sequence>
<dbReference type="OrthoDB" id="148331at2759"/>
<gene>
    <name evidence="7" type="ORF">PXEA_LOCUS36577</name>
</gene>
<keyword evidence="5 6" id="KW-0206">Cytoskeleton</keyword>
<dbReference type="SUPFAM" id="SSF69645">
    <property type="entry name" value="Arp2/3 complex subunits"/>
    <property type="match status" value="2"/>
</dbReference>
<dbReference type="GO" id="GO:0005200">
    <property type="term" value="F:structural constituent of cytoskeleton"/>
    <property type="evidence" value="ECO:0007669"/>
    <property type="project" value="TreeGrafter"/>
</dbReference>
<evidence type="ECO:0000256" key="4">
    <source>
        <dbReference type="ARBA" id="ARBA00023203"/>
    </source>
</evidence>
<evidence type="ECO:0000313" key="8">
    <source>
        <dbReference type="Proteomes" id="UP000784294"/>
    </source>
</evidence>
<evidence type="ECO:0000256" key="3">
    <source>
        <dbReference type="ARBA" id="ARBA00022490"/>
    </source>
</evidence>
<dbReference type="AlphaFoldDB" id="A0A3S5AR17"/>
<dbReference type="InterPro" id="IPR034666">
    <property type="entry name" value="ARPC2/4"/>
</dbReference>
<proteinExistence type="inferred from homology"/>
<dbReference type="PANTHER" id="PTHR12058">
    <property type="entry name" value="ARP2/3 COMPLEX 34 KDA SUBUNIT"/>
    <property type="match status" value="1"/>
</dbReference>
<evidence type="ECO:0000256" key="1">
    <source>
        <dbReference type="ARBA" id="ARBA00004245"/>
    </source>
</evidence>
<dbReference type="EMBL" id="CAAALY010279058">
    <property type="protein sequence ID" value="VEL43137.1"/>
    <property type="molecule type" value="Genomic_DNA"/>
</dbReference>
<keyword evidence="3 6" id="KW-0963">Cytoplasm</keyword>
<reference evidence="7" key="1">
    <citation type="submission" date="2018-11" db="EMBL/GenBank/DDBJ databases">
        <authorList>
            <consortium name="Pathogen Informatics"/>
        </authorList>
    </citation>
    <scope>NUCLEOTIDE SEQUENCE</scope>
</reference>
<dbReference type="InterPro" id="IPR007188">
    <property type="entry name" value="ARPC2"/>
</dbReference>
<dbReference type="FunFam" id="3.30.1460.20:FF:000004">
    <property type="entry name" value="Arp2/3 complex 34 kDa subunit"/>
    <property type="match status" value="1"/>
</dbReference>
<comment type="similarity">
    <text evidence="2 6">Belongs to the ARPC2 family.</text>
</comment>
<dbReference type="PANTHER" id="PTHR12058:SF0">
    <property type="entry name" value="ACTIN-RELATED PROTEIN 2_3 COMPLEX SUBUNIT 2"/>
    <property type="match status" value="1"/>
</dbReference>
<dbReference type="GO" id="GO:0034314">
    <property type="term" value="P:Arp2/3 complex-mediated actin nucleation"/>
    <property type="evidence" value="ECO:0007669"/>
    <property type="project" value="InterPro"/>
</dbReference>
<name>A0A3S5AR17_9PLAT</name>
<comment type="subcellular location">
    <subcellularLocation>
        <location evidence="1 6">Cytoplasm</location>
        <location evidence="1 6">Cytoskeleton</location>
    </subcellularLocation>
</comment>
<evidence type="ECO:0000256" key="6">
    <source>
        <dbReference type="RuleBase" id="RU364015"/>
    </source>
</evidence>
<keyword evidence="4 6" id="KW-0009">Actin-binding</keyword>
<dbReference type="Proteomes" id="UP000784294">
    <property type="component" value="Unassembled WGS sequence"/>
</dbReference>
<organism evidence="7 8">
    <name type="scientific">Protopolystoma xenopodis</name>
    <dbReference type="NCBI Taxonomy" id="117903"/>
    <lineage>
        <taxon>Eukaryota</taxon>
        <taxon>Metazoa</taxon>
        <taxon>Spiralia</taxon>
        <taxon>Lophotrochozoa</taxon>
        <taxon>Platyhelminthes</taxon>
        <taxon>Monogenea</taxon>
        <taxon>Polyopisthocotylea</taxon>
        <taxon>Polystomatidea</taxon>
        <taxon>Polystomatidae</taxon>
        <taxon>Protopolystoma</taxon>
    </lineage>
</organism>
<evidence type="ECO:0000256" key="2">
    <source>
        <dbReference type="ARBA" id="ARBA00007192"/>
    </source>
</evidence>
<dbReference type="GO" id="GO:0051015">
    <property type="term" value="F:actin filament binding"/>
    <property type="evidence" value="ECO:0007669"/>
    <property type="project" value="TreeGrafter"/>
</dbReference>
<evidence type="ECO:0000256" key="5">
    <source>
        <dbReference type="ARBA" id="ARBA00023212"/>
    </source>
</evidence>
<accession>A0A3S5AR17</accession>